<dbReference type="EMBL" id="DUZY01000003">
    <property type="protein sequence ID" value="DAD32337.1"/>
    <property type="molecule type" value="Genomic_DNA"/>
</dbReference>
<dbReference type="Proteomes" id="UP000607653">
    <property type="component" value="Unassembled WGS sequence"/>
</dbReference>
<keyword evidence="2" id="KW-1185">Reference proteome</keyword>
<gene>
    <name evidence="1" type="ORF">HUJ06_011188</name>
</gene>
<protein>
    <submittedName>
        <fullName evidence="1">Uncharacterized protein</fullName>
    </submittedName>
</protein>
<name>A0A822YII2_NELNU</name>
<evidence type="ECO:0000313" key="1">
    <source>
        <dbReference type="EMBL" id="DAD32337.1"/>
    </source>
</evidence>
<accession>A0A822YII2</accession>
<comment type="caution">
    <text evidence="1">The sequence shown here is derived from an EMBL/GenBank/DDBJ whole genome shotgun (WGS) entry which is preliminary data.</text>
</comment>
<evidence type="ECO:0000313" key="2">
    <source>
        <dbReference type="Proteomes" id="UP000607653"/>
    </source>
</evidence>
<reference evidence="1 2" key="1">
    <citation type="journal article" date="2020" name="Mol. Biol. Evol.">
        <title>Distinct Expression and Methylation Patterns for Genes with Different Fates following a Single Whole-Genome Duplication in Flowering Plants.</title>
        <authorList>
            <person name="Shi T."/>
            <person name="Rahmani R.S."/>
            <person name="Gugger P.F."/>
            <person name="Wang M."/>
            <person name="Li H."/>
            <person name="Zhang Y."/>
            <person name="Li Z."/>
            <person name="Wang Q."/>
            <person name="Van de Peer Y."/>
            <person name="Marchal K."/>
            <person name="Chen J."/>
        </authorList>
    </citation>
    <scope>NUCLEOTIDE SEQUENCE [LARGE SCALE GENOMIC DNA]</scope>
    <source>
        <tissue evidence="1">Leaf</tissue>
    </source>
</reference>
<dbReference type="AlphaFoldDB" id="A0A822YII2"/>
<sequence>MKTYERHITEFSENTERAAFKTHSNITEHVFFSEDIRKKNFWHRLSYALQVTC</sequence>
<organism evidence="1 2">
    <name type="scientific">Nelumbo nucifera</name>
    <name type="common">Sacred lotus</name>
    <dbReference type="NCBI Taxonomy" id="4432"/>
    <lineage>
        <taxon>Eukaryota</taxon>
        <taxon>Viridiplantae</taxon>
        <taxon>Streptophyta</taxon>
        <taxon>Embryophyta</taxon>
        <taxon>Tracheophyta</taxon>
        <taxon>Spermatophyta</taxon>
        <taxon>Magnoliopsida</taxon>
        <taxon>Proteales</taxon>
        <taxon>Nelumbonaceae</taxon>
        <taxon>Nelumbo</taxon>
    </lineage>
</organism>
<proteinExistence type="predicted"/>